<feature type="domain" description="AMOP" evidence="8">
    <location>
        <begin position="257"/>
        <end position="420"/>
    </location>
</feature>
<keyword evidence="4 7" id="KW-0732">Signal</keyword>
<evidence type="ECO:0000313" key="10">
    <source>
        <dbReference type="Proteomes" id="UP001295444"/>
    </source>
</evidence>
<dbReference type="Gene3D" id="2.20.100.10">
    <property type="entry name" value="Thrombospondin type-1 (TSP1) repeat"/>
    <property type="match status" value="1"/>
</dbReference>
<evidence type="ECO:0000256" key="2">
    <source>
        <dbReference type="ARBA" id="ARBA00010198"/>
    </source>
</evidence>
<evidence type="ECO:0000256" key="5">
    <source>
        <dbReference type="ARBA" id="ARBA00023157"/>
    </source>
</evidence>
<evidence type="ECO:0000259" key="8">
    <source>
        <dbReference type="PROSITE" id="PS50856"/>
    </source>
</evidence>
<dbReference type="Proteomes" id="UP001295444">
    <property type="component" value="Chromosome 13"/>
</dbReference>
<gene>
    <name evidence="9" type="ORF">PECUL_23A038955</name>
</gene>
<protein>
    <recommendedName>
        <fullName evidence="8">AMOP domain-containing protein</fullName>
    </recommendedName>
</protein>
<dbReference type="SMART" id="SM00209">
    <property type="entry name" value="TSP1"/>
    <property type="match status" value="1"/>
</dbReference>
<dbReference type="SUPFAM" id="SSF82895">
    <property type="entry name" value="TSP-1 type 1 repeat"/>
    <property type="match status" value="1"/>
</dbReference>
<comment type="subcellular location">
    <subcellularLocation>
        <location evidence="1">Secreted</location>
    </subcellularLocation>
</comment>
<evidence type="ECO:0000256" key="1">
    <source>
        <dbReference type="ARBA" id="ARBA00004613"/>
    </source>
</evidence>
<dbReference type="PANTHER" id="PTHR10239">
    <property type="entry name" value="ISTHMIN-2"/>
    <property type="match status" value="1"/>
</dbReference>
<accession>A0AAD1TJL4</accession>
<comment type="similarity">
    <text evidence="2">Belongs to the isthmin family.</text>
</comment>
<keyword evidence="3" id="KW-0964">Secreted</keyword>
<dbReference type="InterPro" id="IPR051867">
    <property type="entry name" value="Angio_Inhib/Adhesion_GPCR"/>
</dbReference>
<evidence type="ECO:0000256" key="7">
    <source>
        <dbReference type="SAM" id="SignalP"/>
    </source>
</evidence>
<keyword evidence="5" id="KW-1015">Disulfide bond</keyword>
<organism evidence="9 10">
    <name type="scientific">Pelobates cultripes</name>
    <name type="common">Western spadefoot toad</name>
    <dbReference type="NCBI Taxonomy" id="61616"/>
    <lineage>
        <taxon>Eukaryota</taxon>
        <taxon>Metazoa</taxon>
        <taxon>Chordata</taxon>
        <taxon>Craniata</taxon>
        <taxon>Vertebrata</taxon>
        <taxon>Euteleostomi</taxon>
        <taxon>Amphibia</taxon>
        <taxon>Batrachia</taxon>
        <taxon>Anura</taxon>
        <taxon>Pelobatoidea</taxon>
        <taxon>Pelobatidae</taxon>
        <taxon>Pelobates</taxon>
    </lineage>
</organism>
<evidence type="ECO:0000256" key="3">
    <source>
        <dbReference type="ARBA" id="ARBA00022525"/>
    </source>
</evidence>
<dbReference type="FunFam" id="2.20.100.10:FF:000033">
    <property type="entry name" value="Isthmin 1"/>
    <property type="match status" value="1"/>
</dbReference>
<reference evidence="9" key="1">
    <citation type="submission" date="2022-03" db="EMBL/GenBank/DDBJ databases">
        <authorList>
            <person name="Alioto T."/>
            <person name="Alioto T."/>
            <person name="Gomez Garrido J."/>
        </authorList>
    </citation>
    <scope>NUCLEOTIDE SEQUENCE</scope>
</reference>
<dbReference type="PROSITE" id="PS50092">
    <property type="entry name" value="TSP1"/>
    <property type="match status" value="1"/>
</dbReference>
<evidence type="ECO:0000256" key="4">
    <source>
        <dbReference type="ARBA" id="ARBA00022729"/>
    </source>
</evidence>
<dbReference type="InterPro" id="IPR005533">
    <property type="entry name" value="AMOP_dom"/>
</dbReference>
<dbReference type="InterPro" id="IPR036383">
    <property type="entry name" value="TSP1_rpt_sf"/>
</dbReference>
<feature type="compositionally biased region" description="Low complexity" evidence="6">
    <location>
        <begin position="30"/>
        <end position="44"/>
    </location>
</feature>
<feature type="chain" id="PRO_5042282094" description="AMOP domain-containing protein" evidence="7">
    <location>
        <begin position="20"/>
        <end position="432"/>
    </location>
</feature>
<evidence type="ECO:0000256" key="6">
    <source>
        <dbReference type="SAM" id="MobiDB-lite"/>
    </source>
</evidence>
<sequence length="432" mass="48169">MPGISTLLLITCYLELLRGAPTALQQSPQGVGTSESVTTESTLSKRPSNYQSTLPGFKGQFLPTQSSSGAETSSFILDLQSLSEANLSSENPNIQVTIEVDPNSQTEFELDLSDSRTDWTDTNWASQHELFWPLFWEYNDVAEEGILVPATVDPENVGDYSSQYDWEDNVLSGVEGESDQHPTGNNWISEDKYQYDYEEEDWSPWSPCSATCGRPSQKRTRSCGYSCTATESRICDLPLCPGETQTESWVTMTDAGTPPSSSDNCDRWLTCKSDFLTGYLHRVLTELPSCPCSYPSEAVYSSLTLRDEALGRSFRWRDASGGRERLDIYNPGATFCLRSLLSRDSSSLGAQHCCYDQSMRLLTRGRGAGTPNLISADFSPELHYKADVLPWILCKGDWSRIHSVRPPNTGRACPQNPSEEEYLAQLQEAREY</sequence>
<dbReference type="InterPro" id="IPR000884">
    <property type="entry name" value="TSP1_rpt"/>
</dbReference>
<feature type="signal peptide" evidence="7">
    <location>
        <begin position="1"/>
        <end position="19"/>
    </location>
</feature>
<dbReference type="AlphaFoldDB" id="A0AAD1TJL4"/>
<evidence type="ECO:0000313" key="9">
    <source>
        <dbReference type="EMBL" id="CAH2328455.1"/>
    </source>
</evidence>
<dbReference type="Pfam" id="PF03782">
    <property type="entry name" value="AMOP"/>
    <property type="match status" value="1"/>
</dbReference>
<dbReference type="EMBL" id="OW240924">
    <property type="protein sequence ID" value="CAH2328455.1"/>
    <property type="molecule type" value="Genomic_DNA"/>
</dbReference>
<dbReference type="PROSITE" id="PS50856">
    <property type="entry name" value="AMOP"/>
    <property type="match status" value="1"/>
</dbReference>
<dbReference type="GO" id="GO:0005576">
    <property type="term" value="C:extracellular region"/>
    <property type="evidence" value="ECO:0007669"/>
    <property type="project" value="UniProtKB-SubCell"/>
</dbReference>
<proteinExistence type="inferred from homology"/>
<keyword evidence="10" id="KW-1185">Reference proteome</keyword>
<dbReference type="SMART" id="SM00723">
    <property type="entry name" value="AMOP"/>
    <property type="match status" value="1"/>
</dbReference>
<feature type="compositionally biased region" description="Polar residues" evidence="6">
    <location>
        <begin position="45"/>
        <end position="54"/>
    </location>
</feature>
<dbReference type="Pfam" id="PF00090">
    <property type="entry name" value="TSP_1"/>
    <property type="match status" value="1"/>
</dbReference>
<feature type="region of interest" description="Disordered" evidence="6">
    <location>
        <begin position="24"/>
        <end position="55"/>
    </location>
</feature>
<name>A0AAD1TJL4_PELCU</name>
<dbReference type="PANTHER" id="PTHR10239:SF28">
    <property type="entry name" value="ISTHMIN-2"/>
    <property type="match status" value="1"/>
</dbReference>